<dbReference type="Gene3D" id="1.10.1740.10">
    <property type="match status" value="1"/>
</dbReference>
<dbReference type="GO" id="GO:0000160">
    <property type="term" value="P:phosphorelay signal transduction system"/>
    <property type="evidence" value="ECO:0007669"/>
    <property type="project" value="InterPro"/>
</dbReference>
<gene>
    <name evidence="4" type="primary">RpoE</name>
    <name evidence="4" type="ordered locus">PTH_2289</name>
</gene>
<dbReference type="SUPFAM" id="SSF47226">
    <property type="entry name" value="Histidine-containing phosphotransfer domain, HPT domain"/>
    <property type="match status" value="1"/>
</dbReference>
<dbReference type="GO" id="GO:0006352">
    <property type="term" value="P:DNA-templated transcription initiation"/>
    <property type="evidence" value="ECO:0007669"/>
    <property type="project" value="InterPro"/>
</dbReference>
<dbReference type="AlphaFoldDB" id="A5CZW5"/>
<dbReference type="Pfam" id="PF04542">
    <property type="entry name" value="Sigma70_r2"/>
    <property type="match status" value="1"/>
</dbReference>
<dbReference type="InterPro" id="IPR007627">
    <property type="entry name" value="RNA_pol_sigma70_r2"/>
</dbReference>
<keyword evidence="4" id="KW-0240">DNA-directed RNA polymerase</keyword>
<name>A5CZW5_PELTS</name>
<evidence type="ECO:0000313" key="5">
    <source>
        <dbReference type="Proteomes" id="UP000006556"/>
    </source>
</evidence>
<dbReference type="InterPro" id="IPR036641">
    <property type="entry name" value="HPT_dom_sf"/>
</dbReference>
<dbReference type="InterPro" id="IPR013325">
    <property type="entry name" value="RNA_pol_sigma_r2"/>
</dbReference>
<keyword evidence="5" id="KW-1185">Reference proteome</keyword>
<organism evidence="4 5">
    <name type="scientific">Pelotomaculum thermopropionicum (strain DSM 13744 / JCM 10971 / SI)</name>
    <dbReference type="NCBI Taxonomy" id="370438"/>
    <lineage>
        <taxon>Bacteria</taxon>
        <taxon>Bacillati</taxon>
        <taxon>Bacillota</taxon>
        <taxon>Clostridia</taxon>
        <taxon>Eubacteriales</taxon>
        <taxon>Desulfotomaculaceae</taxon>
        <taxon>Pelotomaculum</taxon>
    </lineage>
</organism>
<evidence type="ECO:0000256" key="2">
    <source>
        <dbReference type="SAM" id="MobiDB-lite"/>
    </source>
</evidence>
<dbReference type="KEGG" id="pth:PTH_2289"/>
<evidence type="ECO:0000256" key="1">
    <source>
        <dbReference type="PROSITE-ProRule" id="PRU00110"/>
    </source>
</evidence>
<comment type="caution">
    <text evidence="1">Lacks conserved residue(s) required for the propagation of feature annotation.</text>
</comment>
<evidence type="ECO:0000313" key="4">
    <source>
        <dbReference type="EMBL" id="BAF60470.1"/>
    </source>
</evidence>
<dbReference type="HOGENOM" id="CLU_1303927_0_0_9"/>
<feature type="domain" description="HPt" evidence="3">
    <location>
        <begin position="6"/>
        <end position="99"/>
    </location>
</feature>
<keyword evidence="4" id="KW-0804">Transcription</keyword>
<dbReference type="eggNOG" id="COG2198">
    <property type="taxonomic scope" value="Bacteria"/>
</dbReference>
<feature type="region of interest" description="Disordered" evidence="2">
    <location>
        <begin position="192"/>
        <end position="211"/>
    </location>
</feature>
<dbReference type="SUPFAM" id="SSF88946">
    <property type="entry name" value="Sigma2 domain of RNA polymerase sigma factors"/>
    <property type="match status" value="1"/>
</dbReference>
<dbReference type="Gene3D" id="1.20.120.160">
    <property type="entry name" value="HPT domain"/>
    <property type="match status" value="1"/>
</dbReference>
<proteinExistence type="predicted"/>
<dbReference type="Proteomes" id="UP000006556">
    <property type="component" value="Chromosome"/>
</dbReference>
<dbReference type="Pfam" id="PF01627">
    <property type="entry name" value="Hpt"/>
    <property type="match status" value="1"/>
</dbReference>
<protein>
    <submittedName>
        <fullName evidence="4">DNA-directed RNA polymerase specialized sigma</fullName>
    </submittedName>
</protein>
<dbReference type="GO" id="GO:0003700">
    <property type="term" value="F:DNA-binding transcription factor activity"/>
    <property type="evidence" value="ECO:0007669"/>
    <property type="project" value="InterPro"/>
</dbReference>
<dbReference type="STRING" id="370438.PTH_2289"/>
<sequence>MVEGVNIDFLNIVIEAFLLEMPSRLESLRSALDRGDTAVVRDQAQSMKSSGAFIGIARFTGLCRKLGALALTGDTAGAAGLVSEIEAEYARVEQGLRRRLAGEIACRQSLGVWFMDTNEILADEAELAVRAATEPVAFASIYDHYLPRVYKYMRYRVGDMSEAEDLTSLVFERVLTKSEIIARSGGLLPAGSLPSPTTPSSITCAPGSAKG</sequence>
<dbReference type="InterPro" id="IPR008207">
    <property type="entry name" value="Sig_transdc_His_kin_Hpt_dom"/>
</dbReference>
<dbReference type="PROSITE" id="PS50894">
    <property type="entry name" value="HPT"/>
    <property type="match status" value="1"/>
</dbReference>
<dbReference type="EMBL" id="AP009389">
    <property type="protein sequence ID" value="BAF60470.1"/>
    <property type="molecule type" value="Genomic_DNA"/>
</dbReference>
<evidence type="ECO:0000259" key="3">
    <source>
        <dbReference type="PROSITE" id="PS50894"/>
    </source>
</evidence>
<reference evidence="5" key="1">
    <citation type="journal article" date="2008" name="Genome Res.">
        <title>The genome of Pelotomaculum thermopropionicum reveals niche-associated evolution in anaerobic microbiota.</title>
        <authorList>
            <person name="Kosaka T."/>
            <person name="Kato S."/>
            <person name="Shimoyama T."/>
            <person name="Ishii S."/>
            <person name="Abe T."/>
            <person name="Watanabe K."/>
        </authorList>
    </citation>
    <scope>NUCLEOTIDE SEQUENCE [LARGE SCALE GENOMIC DNA]</scope>
    <source>
        <strain evidence="5">DSM 13744 / JCM 10971 / SI</strain>
    </source>
</reference>
<dbReference type="GO" id="GO:0000428">
    <property type="term" value="C:DNA-directed RNA polymerase complex"/>
    <property type="evidence" value="ECO:0007669"/>
    <property type="project" value="UniProtKB-KW"/>
</dbReference>
<accession>A5CZW5</accession>
<dbReference type="eggNOG" id="COG1595">
    <property type="taxonomic scope" value="Bacteria"/>
</dbReference>